<name>A0A1F7WD91_9BACT</name>
<protein>
    <recommendedName>
        <fullName evidence="3">SHS2 domain-containing protein</fullName>
    </recommendedName>
</protein>
<dbReference type="Pfam" id="PF11104">
    <property type="entry name" value="PilM_2"/>
    <property type="match status" value="1"/>
</dbReference>
<gene>
    <name evidence="1" type="ORF">A2480_01145</name>
</gene>
<accession>A0A1F7WD91</accession>
<dbReference type="EMBL" id="MGFG01000024">
    <property type="protein sequence ID" value="OGM00791.1"/>
    <property type="molecule type" value="Genomic_DNA"/>
</dbReference>
<dbReference type="Proteomes" id="UP000176988">
    <property type="component" value="Unassembled WGS sequence"/>
</dbReference>
<proteinExistence type="predicted"/>
<dbReference type="SUPFAM" id="SSF53067">
    <property type="entry name" value="Actin-like ATPase domain"/>
    <property type="match status" value="2"/>
</dbReference>
<dbReference type="InterPro" id="IPR005883">
    <property type="entry name" value="PilM"/>
</dbReference>
<sequence length="381" mass="41912">MLNPLSNAFGLDIGDRSFKLVQLGRPRGRKKGYRLNAWSIVDVPDGVMSNGNILDRPKAAALINKLVKSAVGHVGGRTVVACLPETKTFIKVIETNPNETREQMMSAVLKEIEDNIPLPKEEIYFDWQTTNDKLQPATTPKEIKNPQEKISTITAEPTKIILGAAPKQLVDDFTAMIDLAGLAPAVFEIEAMAISRAVLPITNEPETAVGLLDIGATRSSLIVYDRGAIQMSLSIPISGAEITETISQKLKVSLEDAEKLKRKCGLDANRCEDRIWKILQPQIDDMTEKIKNALRFYKIGFPHGRDIEHLLVAGGGANFREIDSVLSRKLTIKVERANPFINIQLPVPKRFPIETALTYTTAIGLAIRAADETISGLRGIQ</sequence>
<evidence type="ECO:0000313" key="1">
    <source>
        <dbReference type="EMBL" id="OGM00791.1"/>
    </source>
</evidence>
<comment type="caution">
    <text evidence="1">The sequence shown here is derived from an EMBL/GenBank/DDBJ whole genome shotgun (WGS) entry which is preliminary data.</text>
</comment>
<dbReference type="STRING" id="1802424.A2480_01145"/>
<dbReference type="InterPro" id="IPR050696">
    <property type="entry name" value="FtsA/MreB"/>
</dbReference>
<evidence type="ECO:0000313" key="2">
    <source>
        <dbReference type="Proteomes" id="UP000176988"/>
    </source>
</evidence>
<dbReference type="PANTHER" id="PTHR32432:SF3">
    <property type="entry name" value="ETHANOLAMINE UTILIZATION PROTEIN EUTJ"/>
    <property type="match status" value="1"/>
</dbReference>
<dbReference type="Gene3D" id="3.30.420.40">
    <property type="match status" value="2"/>
</dbReference>
<organism evidence="1 2">
    <name type="scientific">Candidatus Uhrbacteria bacterium RIFOXYC2_FULL_47_19</name>
    <dbReference type="NCBI Taxonomy" id="1802424"/>
    <lineage>
        <taxon>Bacteria</taxon>
        <taxon>Candidatus Uhriibacteriota</taxon>
    </lineage>
</organism>
<evidence type="ECO:0008006" key="3">
    <source>
        <dbReference type="Google" id="ProtNLM"/>
    </source>
</evidence>
<dbReference type="InterPro" id="IPR043129">
    <property type="entry name" value="ATPase_NBD"/>
</dbReference>
<dbReference type="CDD" id="cd24049">
    <property type="entry name" value="ASKHA_NBD_PilM"/>
    <property type="match status" value="1"/>
</dbReference>
<dbReference type="Gene3D" id="3.30.1490.300">
    <property type="match status" value="1"/>
</dbReference>
<dbReference type="NCBIfam" id="TIGR01175">
    <property type="entry name" value="pilM"/>
    <property type="match status" value="1"/>
</dbReference>
<dbReference type="PIRSF" id="PIRSF019169">
    <property type="entry name" value="PilM"/>
    <property type="match status" value="1"/>
</dbReference>
<dbReference type="PANTHER" id="PTHR32432">
    <property type="entry name" value="CELL DIVISION PROTEIN FTSA-RELATED"/>
    <property type="match status" value="1"/>
</dbReference>
<reference evidence="1 2" key="1">
    <citation type="journal article" date="2016" name="Nat. Commun.">
        <title>Thousands of microbial genomes shed light on interconnected biogeochemical processes in an aquifer system.</title>
        <authorList>
            <person name="Anantharaman K."/>
            <person name="Brown C.T."/>
            <person name="Hug L.A."/>
            <person name="Sharon I."/>
            <person name="Castelle C.J."/>
            <person name="Probst A.J."/>
            <person name="Thomas B.C."/>
            <person name="Singh A."/>
            <person name="Wilkins M.J."/>
            <person name="Karaoz U."/>
            <person name="Brodie E.L."/>
            <person name="Williams K.H."/>
            <person name="Hubbard S.S."/>
            <person name="Banfield J.F."/>
        </authorList>
    </citation>
    <scope>NUCLEOTIDE SEQUENCE [LARGE SCALE GENOMIC DNA]</scope>
</reference>
<dbReference type="AlphaFoldDB" id="A0A1F7WD91"/>